<feature type="compositionally biased region" description="Basic and acidic residues" evidence="10">
    <location>
        <begin position="1171"/>
        <end position="1180"/>
    </location>
</feature>
<feature type="compositionally biased region" description="Acidic residues" evidence="10">
    <location>
        <begin position="1110"/>
        <end position="1123"/>
    </location>
</feature>
<name>A0ABD2LDQ1_9BILA</name>
<keyword evidence="13" id="KW-1185">Reference proteome</keyword>
<evidence type="ECO:0000256" key="2">
    <source>
        <dbReference type="ARBA" id="ARBA00010912"/>
    </source>
</evidence>
<feature type="compositionally biased region" description="Polar residues" evidence="10">
    <location>
        <begin position="983"/>
        <end position="1000"/>
    </location>
</feature>
<dbReference type="Gene3D" id="3.30.70.590">
    <property type="entry name" value="Poly(A) polymerase predicted RNA binding domain"/>
    <property type="match status" value="1"/>
</dbReference>
<feature type="domain" description="Poly(A) polymerase central" evidence="11">
    <location>
        <begin position="1952"/>
        <end position="2097"/>
    </location>
</feature>
<feature type="compositionally biased region" description="Basic and acidic residues" evidence="10">
    <location>
        <begin position="1124"/>
        <end position="1153"/>
    </location>
</feature>
<dbReference type="SUPFAM" id="SSF81631">
    <property type="entry name" value="PAP/OAS1 substrate-binding domain"/>
    <property type="match status" value="1"/>
</dbReference>
<feature type="compositionally biased region" description="Basic and acidic residues" evidence="10">
    <location>
        <begin position="1247"/>
        <end position="1266"/>
    </location>
</feature>
<protein>
    <recommendedName>
        <fullName evidence="3">polynucleotide adenylyltransferase</fullName>
        <ecNumber evidence="3">2.7.7.19</ecNumber>
    </recommendedName>
</protein>
<evidence type="ECO:0000256" key="3">
    <source>
        <dbReference type="ARBA" id="ARBA00012388"/>
    </source>
</evidence>
<dbReference type="InterPro" id="IPR007012">
    <property type="entry name" value="PolA_pol_cen_dom"/>
</dbReference>
<comment type="caution">
    <text evidence="12">The sequence shown here is derived from an EMBL/GenBank/DDBJ whole genome shotgun (WGS) entry which is preliminary data.</text>
</comment>
<dbReference type="EMBL" id="JBICBT010000451">
    <property type="protein sequence ID" value="KAL3113362.1"/>
    <property type="molecule type" value="Genomic_DNA"/>
</dbReference>
<comment type="subcellular location">
    <subcellularLocation>
        <location evidence="1">Nucleus</location>
    </subcellularLocation>
</comment>
<sequence length="2260" mass="262085">MEKRLDLFIIQPALLISSLSFMNFNICDKLDGISWADKRKWPPQFMKDMSGKFADFFDMAFSIGTAKWSHHSMKEWFSEKRMPGEGTLMHWMRVNGVNGKVRELGEAKLRMIRHLMLEEDLALLESKWPLIMAFDVIGKGRLKLIFTKMFDPNANSMGVKKIGNHLKSVFLFGKIFAYFCEWSKEEKYEESHEKFADAQRNSKELLANCVNQFLLLCESNAEFFENFRELYESRAIFKEILDFASKGMEEMLPNRLMDWFNDHNKKQKDLEDFDVGRSFADRIFEKSNIKKSYDECPKENMTTKELISADQKAQSNDPEAYDLMTSYIDFLQTSADDRFHGTSVASIDLIAAIWHFRETIRNLFRFGDSLEDKSDKFSKILAKNKQFFEEDTSEIRDENRELCELNKIGHKIVHLTELMDESKAWRERMERATKKNTGDMFEERFLFLPNGDEEIAIFGDAMDCQNAETLSRLKSQMFGVQRKKRIHFFCLNKLIKRFKRLQSFFCYGMGEFQPLLLKDNVRLLIFEQALDALESKNPEILHYDILNMGIFTSTFLAQLRHKSGSPVAECYEVRILLSSLMARINLLERSLYEYNDNLPASTRKACLEKIVRAKNEFYAKIAEGNLSHLRKTFCVMYQFAKFLEKSVAMGRLGETIERWEATECQNENVVKETILALRAQKKRTIFDIIIAAVKKEEVIRQFREIRGCYTRISRYLEDQRMFNKLLKEADFYEQRVFEKDRLMQAHYIEVLLSVDLAINGEGWLKADLMVFVRWMDSKKFAKDGQNELMANRIGKVWDNEIRPIFAKTYDSFYDLDDSPENHSFKIENLRKILSIFKNYLDKTINAKKAKSDRVVFAELAKIIGSGGDSLPTIGEETINGINGMPMALSETQEKLWHCFENWIQNLHFDMLKQMLNKRTIFFDNIKRFFESKLNEHTNKLMLFLHNKQNVENILRLLGIDFEANGSSDGSPSRQTPGAEDDNWPSTNSPMGSTASPVVSPSTERKKAKRKKAKRSKTQRKSSIVEHEIDEEMLFSSETPKKGTESQMKQSEEEEKPPEQEEDEAVIEAAEIKEIIGEKSSKDEAANGGKAQVEVEEKIKEEPTKERAPDEKEEDEEEQIVETEELIREGPPKEEAVKGGKAPAKDEAKNEKEPTGSAPDEEEDEEEEEAVNEEKAIKEDKESEEEEEEAVNEEKAIKEDKESEEEEEEAVKEALEEGKLTWDKKALKDEVDIGEKAFEDEAIIMEEPMEKAPLRDEAEKAENEKMPEHLLVIASVQKAEREEELVEETINRDEEHIDNYQPKNHNWEDVQIGDDFGSEKVEGEKGNSMALSKSPAKGSESPQKGAKGQTKEAANANFEFCDEHFNAKNLDIAEIKGVTIDYFGDKEFLMIKYGELIWHFVCSQTTAINNSKVIGQNKKVEKEQKPMPPAESVTLPGEDASVRAIVHLLDLGIYANEIWHRLNAIRLVEQIWPELGILQSKVAKIEGQWAKIKGIKLSLRSQWTELEKYLHQMLKQLLMLMDKKKFPGINYYAIANDNEKELLREIRLLKDEMHLRNLAFSLAESKTAQTIWHSLGATQTSSFLSLLFSHLFKMHLNQRVNFAMKENNQQKLDVKLYYEFQNNKNLKRFVPFKMSANFATKKLNQISELWQHMAFGEDRFNELDIYNLKNEIAKGNNYLIFDVNQKAMVENIIREMDELLKNWSSKINCHFSDEWLFRPKEEAKLNAICIMPFEFDISSFLGTYISNNSSVCHNQSLFCRLSKKENLLALQRIQKDYFNSVPQIHFTYQNLPVTIMAILVPNLGQEVPNGPLDDQKIKTIAQRFGDEIEKLIRADHLFDEGQFRSSQKVNDQTMEQLANSIVHAVPKEAAKIMHQWVMFDQLKDLLLKDRQKAMNLRESVKTHLAMLKAFANFSTHSKIHWFLLNKLDTTQKEAASTVLNPNYNNHNNLFINFAFLLAYLEQWTKSNHINGEHVGFLNFNILVVMVTKIVLAHSNAALPILIEKFFITYSTWPWPLPVQLTEICVHRKGEFLSWMPGREWFTKRQHSPKKMLKAIHAELAMAIITPTFPERNLAQNSNISALKCIQNQMIKALKTLRNESDKNALIGPLSNKKFSQMYEHFIVVICAAPNYQLDTFANFVGVRIGHELPEIIENPLERWIKFCHLFVRPISLGQCNNDNNNAPSPKSPSTYCKKIWLIGIEVIEKQKELSKFQDKIREKLKKKLAEKIISNFEGSFVEIETDYVNEREQLQKLWGIDLNLI</sequence>
<dbReference type="GO" id="GO:0005524">
    <property type="term" value="F:ATP binding"/>
    <property type="evidence" value="ECO:0007669"/>
    <property type="project" value="UniProtKB-KW"/>
</dbReference>
<evidence type="ECO:0000259" key="11">
    <source>
        <dbReference type="Pfam" id="PF04928"/>
    </source>
</evidence>
<dbReference type="PANTHER" id="PTHR10682">
    <property type="entry name" value="POLY A POLYMERASE"/>
    <property type="match status" value="1"/>
</dbReference>
<reference evidence="12 13" key="1">
    <citation type="submission" date="2024-10" db="EMBL/GenBank/DDBJ databases">
        <authorList>
            <person name="Kim D."/>
        </authorList>
    </citation>
    <scope>NUCLEOTIDE SEQUENCE [LARGE SCALE GENOMIC DNA]</scope>
    <source>
        <strain evidence="12">BH-2024</strain>
    </source>
</reference>
<feature type="compositionally biased region" description="Polar residues" evidence="10">
    <location>
        <begin position="965"/>
        <end position="975"/>
    </location>
</feature>
<keyword evidence="4" id="KW-0507">mRNA processing</keyword>
<evidence type="ECO:0000256" key="6">
    <source>
        <dbReference type="ARBA" id="ARBA00022741"/>
    </source>
</evidence>
<feature type="compositionally biased region" description="Basic and acidic residues" evidence="10">
    <location>
        <begin position="1069"/>
        <end position="1084"/>
    </location>
</feature>
<proteinExistence type="inferred from homology"/>
<evidence type="ECO:0000256" key="4">
    <source>
        <dbReference type="ARBA" id="ARBA00022664"/>
    </source>
</evidence>
<dbReference type="GO" id="GO:0006397">
    <property type="term" value="P:mRNA processing"/>
    <property type="evidence" value="ECO:0007669"/>
    <property type="project" value="UniProtKB-KW"/>
</dbReference>
<evidence type="ECO:0000256" key="1">
    <source>
        <dbReference type="ARBA" id="ARBA00004123"/>
    </source>
</evidence>
<keyword evidence="8" id="KW-0539">Nucleus</keyword>
<dbReference type="EC" id="2.7.7.19" evidence="3"/>
<comment type="similarity">
    <text evidence="2">Belongs to the poly(A) polymerase family.</text>
</comment>
<feature type="compositionally biased region" description="Basic residues" evidence="10">
    <location>
        <begin position="1005"/>
        <end position="1019"/>
    </location>
</feature>
<keyword evidence="7" id="KW-0067">ATP-binding</keyword>
<evidence type="ECO:0000256" key="9">
    <source>
        <dbReference type="ARBA" id="ARBA00048830"/>
    </source>
</evidence>
<evidence type="ECO:0000313" key="12">
    <source>
        <dbReference type="EMBL" id="KAL3113362.1"/>
    </source>
</evidence>
<feature type="region of interest" description="Disordered" evidence="10">
    <location>
        <begin position="1316"/>
        <end position="1350"/>
    </location>
</feature>
<evidence type="ECO:0000256" key="5">
    <source>
        <dbReference type="ARBA" id="ARBA00022679"/>
    </source>
</evidence>
<dbReference type="Proteomes" id="UP001620626">
    <property type="component" value="Unassembled WGS sequence"/>
</dbReference>
<gene>
    <name evidence="12" type="ORF">niasHT_018977</name>
</gene>
<feature type="compositionally biased region" description="Basic and acidic residues" evidence="10">
    <location>
        <begin position="1210"/>
        <end position="1226"/>
    </location>
</feature>
<feature type="compositionally biased region" description="Basic and acidic residues" evidence="10">
    <location>
        <begin position="1191"/>
        <end position="1200"/>
    </location>
</feature>
<evidence type="ECO:0000313" key="13">
    <source>
        <dbReference type="Proteomes" id="UP001620626"/>
    </source>
</evidence>
<dbReference type="GO" id="GO:1990817">
    <property type="term" value="F:poly(A) RNA polymerase activity"/>
    <property type="evidence" value="ECO:0007669"/>
    <property type="project" value="UniProtKB-EC"/>
</dbReference>
<feature type="region of interest" description="Disordered" evidence="10">
    <location>
        <begin position="1241"/>
        <end position="1266"/>
    </location>
</feature>
<keyword evidence="6" id="KW-0547">Nucleotide-binding</keyword>
<feature type="region of interest" description="Disordered" evidence="10">
    <location>
        <begin position="965"/>
        <end position="1226"/>
    </location>
</feature>
<organism evidence="12 13">
    <name type="scientific">Heterodera trifolii</name>
    <dbReference type="NCBI Taxonomy" id="157864"/>
    <lineage>
        <taxon>Eukaryota</taxon>
        <taxon>Metazoa</taxon>
        <taxon>Ecdysozoa</taxon>
        <taxon>Nematoda</taxon>
        <taxon>Chromadorea</taxon>
        <taxon>Rhabditida</taxon>
        <taxon>Tylenchina</taxon>
        <taxon>Tylenchomorpha</taxon>
        <taxon>Tylenchoidea</taxon>
        <taxon>Heteroderidae</taxon>
        <taxon>Heteroderinae</taxon>
        <taxon>Heterodera</taxon>
    </lineage>
</organism>
<dbReference type="Gene3D" id="1.10.1410.10">
    <property type="match status" value="1"/>
</dbReference>
<feature type="compositionally biased region" description="Acidic residues" evidence="10">
    <location>
        <begin position="1158"/>
        <end position="1170"/>
    </location>
</feature>
<dbReference type="PANTHER" id="PTHR10682:SF10">
    <property type="entry name" value="POLYNUCLEOTIDE ADENYLYLTRANSFERASE"/>
    <property type="match status" value="1"/>
</dbReference>
<feature type="compositionally biased region" description="Acidic residues" evidence="10">
    <location>
        <begin position="1051"/>
        <end position="1065"/>
    </location>
</feature>
<feature type="compositionally biased region" description="Basic and acidic residues" evidence="10">
    <location>
        <begin position="1092"/>
        <end position="1109"/>
    </location>
</feature>
<evidence type="ECO:0000256" key="8">
    <source>
        <dbReference type="ARBA" id="ARBA00023242"/>
    </source>
</evidence>
<keyword evidence="5" id="KW-0808">Transferase</keyword>
<evidence type="ECO:0000256" key="10">
    <source>
        <dbReference type="SAM" id="MobiDB-lite"/>
    </source>
</evidence>
<dbReference type="Pfam" id="PF04928">
    <property type="entry name" value="PAP_central"/>
    <property type="match status" value="1"/>
</dbReference>
<accession>A0ABD2LDQ1</accession>
<evidence type="ECO:0000256" key="7">
    <source>
        <dbReference type="ARBA" id="ARBA00022840"/>
    </source>
</evidence>
<feature type="compositionally biased region" description="Acidic residues" evidence="10">
    <location>
        <begin position="1181"/>
        <end position="1190"/>
    </location>
</feature>
<dbReference type="GO" id="GO:0005634">
    <property type="term" value="C:nucleus"/>
    <property type="evidence" value="ECO:0007669"/>
    <property type="project" value="UniProtKB-SubCell"/>
</dbReference>
<comment type="catalytic activity">
    <reaction evidence="9">
        <text>RNA(n) + ATP = RNA(n)-3'-adenine ribonucleotide + diphosphate</text>
        <dbReference type="Rhea" id="RHEA:11332"/>
        <dbReference type="Rhea" id="RHEA-COMP:14527"/>
        <dbReference type="Rhea" id="RHEA-COMP:17347"/>
        <dbReference type="ChEBI" id="CHEBI:30616"/>
        <dbReference type="ChEBI" id="CHEBI:33019"/>
        <dbReference type="ChEBI" id="CHEBI:140395"/>
        <dbReference type="ChEBI" id="CHEBI:173115"/>
        <dbReference type="EC" id="2.7.7.19"/>
    </reaction>
</comment>